<evidence type="ECO:0000313" key="4">
    <source>
        <dbReference type="Proteomes" id="UP000812844"/>
    </source>
</evidence>
<dbReference type="InterPro" id="IPR021403">
    <property type="entry name" value="DUF3043"/>
</dbReference>
<comment type="caution">
    <text evidence="3">The sequence shown here is derived from an EMBL/GenBank/DDBJ whole genome shotgun (WGS) entry which is preliminary data.</text>
</comment>
<evidence type="ECO:0000313" key="3">
    <source>
        <dbReference type="EMBL" id="MBW3082923.1"/>
    </source>
</evidence>
<organism evidence="3 4">
    <name type="scientific">Bifidobacterium phasiani</name>
    <dbReference type="NCBI Taxonomy" id="2834431"/>
    <lineage>
        <taxon>Bacteria</taxon>
        <taxon>Bacillati</taxon>
        <taxon>Actinomycetota</taxon>
        <taxon>Actinomycetes</taxon>
        <taxon>Bifidobacteriales</taxon>
        <taxon>Bifidobacteriaceae</taxon>
        <taxon>Bifidobacterium</taxon>
    </lineage>
</organism>
<name>A0ABS6W8V1_9BIFI</name>
<sequence length="201" mass="23565">MTWNPFKKEEQAQEPVEPAKPEQSVGKGHATPKRKVAQAQNLRPLVPKDRKASAKAAKERQRERENAEYEAMRTGDINRMPKAERLPWRIYIRDYVDARFNLGEFFIPVAFIVLILSMVVTMVYPLLSLPMMILLYVYLFAVIIDVVVMWRKLKKKLVAKYGERAVAKGSRSATYAWSRAIQLRRWRLPKPRYPKRGHWPE</sequence>
<dbReference type="EMBL" id="JAHBBD010000011">
    <property type="protein sequence ID" value="MBW3082923.1"/>
    <property type="molecule type" value="Genomic_DNA"/>
</dbReference>
<feature type="compositionally biased region" description="Basic and acidic residues" evidence="1">
    <location>
        <begin position="46"/>
        <end position="69"/>
    </location>
</feature>
<dbReference type="Proteomes" id="UP000812844">
    <property type="component" value="Unassembled WGS sequence"/>
</dbReference>
<evidence type="ECO:0000256" key="2">
    <source>
        <dbReference type="SAM" id="Phobius"/>
    </source>
</evidence>
<keyword evidence="2" id="KW-0812">Transmembrane</keyword>
<keyword evidence="2" id="KW-0472">Membrane</keyword>
<gene>
    <name evidence="3" type="ORF">KIH73_05985</name>
</gene>
<accession>A0ABS6W8V1</accession>
<dbReference type="Pfam" id="PF11241">
    <property type="entry name" value="DUF3043"/>
    <property type="match status" value="1"/>
</dbReference>
<feature type="region of interest" description="Disordered" evidence="1">
    <location>
        <begin position="1"/>
        <end position="69"/>
    </location>
</feature>
<proteinExistence type="predicted"/>
<dbReference type="RefSeq" id="WP_219081547.1">
    <property type="nucleotide sequence ID" value="NZ_JAHBBD010000011.1"/>
</dbReference>
<keyword evidence="2" id="KW-1133">Transmembrane helix</keyword>
<feature type="compositionally biased region" description="Basic and acidic residues" evidence="1">
    <location>
        <begin position="1"/>
        <end position="11"/>
    </location>
</feature>
<keyword evidence="4" id="KW-1185">Reference proteome</keyword>
<feature type="transmembrane region" description="Helical" evidence="2">
    <location>
        <begin position="133"/>
        <end position="150"/>
    </location>
</feature>
<protein>
    <submittedName>
        <fullName evidence="3">DUF3043 domain-containing protein</fullName>
    </submittedName>
</protein>
<feature type="transmembrane region" description="Helical" evidence="2">
    <location>
        <begin position="105"/>
        <end position="127"/>
    </location>
</feature>
<reference evidence="3 4" key="1">
    <citation type="submission" date="2021-05" db="EMBL/GenBank/DDBJ databases">
        <title>Phylogenetic classification of ten novel species belonging to the genus Bifidobacterium comprising B. colchicus sp. nov., B. abeli sp. nov., B. bicoloris sp. nov., B. guerezis sp. nov., B. rosaliae sp. nov., B. santillanensis sp. nov., B. argentati sp. nov., B. amazzoni sp. nov., B. pluviali sp. nov., and B. pinnaculum sp. nov.</title>
        <authorList>
            <person name="Lugli G.A."/>
            <person name="Ruiz Garcia L."/>
            <person name="Margolles A."/>
            <person name="Ventura M."/>
        </authorList>
    </citation>
    <scope>NUCLEOTIDE SEQUENCE [LARGE SCALE GENOMIC DNA]</scope>
    <source>
        <strain evidence="3 4">6T3</strain>
    </source>
</reference>
<evidence type="ECO:0000256" key="1">
    <source>
        <dbReference type="SAM" id="MobiDB-lite"/>
    </source>
</evidence>